<keyword evidence="4" id="KW-1185">Reference proteome</keyword>
<reference evidence="3 4" key="1">
    <citation type="submission" date="2020-08" db="EMBL/GenBank/DDBJ databases">
        <title>Genomic Encyclopedia of Type Strains, Phase IV (KMG-IV): sequencing the most valuable type-strain genomes for metagenomic binning, comparative biology and taxonomic classification.</title>
        <authorList>
            <person name="Goeker M."/>
        </authorList>
    </citation>
    <scope>NUCLEOTIDE SEQUENCE [LARGE SCALE GENOMIC DNA]</scope>
    <source>
        <strain evidence="3 4">DSM 26287</strain>
    </source>
</reference>
<organism evidence="3 4">
    <name type="scientific">Thalassotalea piscium</name>
    <dbReference type="NCBI Taxonomy" id="1230533"/>
    <lineage>
        <taxon>Bacteria</taxon>
        <taxon>Pseudomonadati</taxon>
        <taxon>Pseudomonadota</taxon>
        <taxon>Gammaproteobacteria</taxon>
        <taxon>Alteromonadales</taxon>
        <taxon>Colwelliaceae</taxon>
        <taxon>Thalassotalea</taxon>
    </lineage>
</organism>
<dbReference type="InterPro" id="IPR004919">
    <property type="entry name" value="GmrSD_N"/>
</dbReference>
<dbReference type="Proteomes" id="UP000537141">
    <property type="component" value="Unassembled WGS sequence"/>
</dbReference>
<evidence type="ECO:0000259" key="1">
    <source>
        <dbReference type="Pfam" id="PF03235"/>
    </source>
</evidence>
<dbReference type="AlphaFoldDB" id="A0A7X0NFA6"/>
<gene>
    <name evidence="3" type="ORF">HNQ55_000884</name>
</gene>
<evidence type="ECO:0000313" key="4">
    <source>
        <dbReference type="Proteomes" id="UP000537141"/>
    </source>
</evidence>
<accession>A0A7X0NFA6</accession>
<evidence type="ECO:0000313" key="3">
    <source>
        <dbReference type="EMBL" id="MBB6542397.1"/>
    </source>
</evidence>
<comment type="caution">
    <text evidence="3">The sequence shown here is derived from an EMBL/GenBank/DDBJ whole genome shotgun (WGS) entry which is preliminary data.</text>
</comment>
<dbReference type="EMBL" id="JACHHU010000004">
    <property type="protein sequence ID" value="MBB6542397.1"/>
    <property type="molecule type" value="Genomic_DNA"/>
</dbReference>
<dbReference type="PANTHER" id="PTHR35149:SF2">
    <property type="entry name" value="DUF262 DOMAIN-CONTAINING PROTEIN"/>
    <property type="match status" value="1"/>
</dbReference>
<proteinExistence type="predicted"/>
<dbReference type="RefSeq" id="WP_184422994.1">
    <property type="nucleotide sequence ID" value="NZ_AP027362.1"/>
</dbReference>
<protein>
    <submittedName>
        <fullName evidence="3">Uncharacterized protein with ParB-like and HNH nuclease domain</fullName>
    </submittedName>
</protein>
<dbReference type="Pfam" id="PF25202">
    <property type="entry name" value="DUF7834"/>
    <property type="match status" value="1"/>
</dbReference>
<sequence>MSVEVASCTLAQLFSKQSIVSANNTEIHGELAIPEYQRPYRWTEAQIQRLLQDFKDYQIDERNHSDGENCPFYLGSIILHQQGNKLNIIDGQQRLTTMALIAYLTEEFKDLSLRYKAPESQKQIKHNLAWLADKKLQLNDIDFSTIHITLVVTNSEDEAYRFFETQNTGGVRLKGPDIIKAHHLNVIDKSMPNKTRHYAELWESLNDINPIIKLLLRGRYWEYLNLRKDLKDPTRKTMPFHQQERLLVDAVVDEFSPSATGNDLAFGRVTRTYLDNGGETLMQPQIGYELRQPLNSGANTIRYLEYFQALRQKYLLKNHNDETLFAFDEFYHELVCKLDGCAYLKQLFDASLLLYISQFGQHQLDIAAKKLFRVVYSRRVSNQVAVKEKSIPAFLKETPVLDWIAKSYTPEQCLDLLDEFELTVNADGIIDAIKSPTDQKSSTKQNFINKVIKAFGLNVEREATKAEYAQEFASSFSQYVILLGGK</sequence>
<feature type="domain" description="DUF7834" evidence="2">
    <location>
        <begin position="195"/>
        <end position="424"/>
    </location>
</feature>
<dbReference type="PANTHER" id="PTHR35149">
    <property type="entry name" value="SLL5132 PROTEIN"/>
    <property type="match status" value="1"/>
</dbReference>
<dbReference type="InterPro" id="IPR057156">
    <property type="entry name" value="DUF7834"/>
</dbReference>
<feature type="domain" description="GmrSD restriction endonucleases N-terminal" evidence="1">
    <location>
        <begin position="26"/>
        <end position="184"/>
    </location>
</feature>
<evidence type="ECO:0000259" key="2">
    <source>
        <dbReference type="Pfam" id="PF25202"/>
    </source>
</evidence>
<dbReference type="Pfam" id="PF03235">
    <property type="entry name" value="GmrSD_N"/>
    <property type="match status" value="1"/>
</dbReference>
<name>A0A7X0NFA6_9GAMM</name>